<keyword evidence="1" id="KW-0175">Coiled coil</keyword>
<evidence type="ECO:0000256" key="1">
    <source>
        <dbReference type="SAM" id="Coils"/>
    </source>
</evidence>
<feature type="coiled-coil region" evidence="1">
    <location>
        <begin position="142"/>
        <end position="172"/>
    </location>
</feature>
<dbReference type="EMBL" id="LN891006">
    <property type="protein sequence ID" value="CUS12039.1"/>
    <property type="molecule type" value="Genomic_DNA"/>
</dbReference>
<dbReference type="InterPro" id="IPR038305">
    <property type="entry name" value="HeLo_sf"/>
</dbReference>
<sequence length="628" mass="71088">MEIAGIVLGSVGLVGPALSAFRRCIQPLSNYSRVDNQLAKISRSISIQQYIYKESWALGLSLIKIEESIATVMLEDEDYPILKKILSSTMDEETIKQYSFKPFATENIQTQSSGMSSRIEALKATISTDMTTNPVVWSFRRKKQLEILVQELRTKNNDLKNLLDQKKATEEIRKEEPSAPLKHKLAQLLAFRERSMMFSKSLTAMPPCLCHCINLQLQSDISGTPKPISDQKLSASISQNNNVIPAIIETIRYLLIVTNRDDNIDNPQPAKKSTGRYFTITSELKPEESEKQMLLLKNPMAEWVKKDELLQKRIWFADNQVIETSSPWAIVIGPAGTGAGEVVVLDLRREPAVPVPGAMPDASALPISNPEMRVDSLCSLMGQHAPRSSTNNFLGRLKSYNPTCRYSIYTNQADDSEITIKSLPTILNQLLPDDRFRISFVLAQSLLQLGSYSGSFFPKQWRSHDILFFERNNFRSMVDPIGVPHILIPTPTKLHRGVETVDTRARGDSKHLESPARSEHLFSLSLTLIEIGFGKPFYQIVSESKNFQRKEMQLEGPFAEFMIAKDILKSGLLDRNLSTKFAQIVKRCLYCDFGIDDDDFYKHELQEVFYHKVVAPLEDCLVEFVKKK</sequence>
<name>A0A292PWV5_9PEZI</name>
<proteinExistence type="predicted"/>
<evidence type="ECO:0000259" key="2">
    <source>
        <dbReference type="Pfam" id="PF24476"/>
    </source>
</evidence>
<dbReference type="Pfam" id="PF24476">
    <property type="entry name" value="DUF7580"/>
    <property type="match status" value="1"/>
</dbReference>
<organism evidence="3 4">
    <name type="scientific">Tuber aestivum</name>
    <name type="common">summer truffle</name>
    <dbReference type="NCBI Taxonomy" id="59557"/>
    <lineage>
        <taxon>Eukaryota</taxon>
        <taxon>Fungi</taxon>
        <taxon>Dikarya</taxon>
        <taxon>Ascomycota</taxon>
        <taxon>Pezizomycotina</taxon>
        <taxon>Pezizomycetes</taxon>
        <taxon>Pezizales</taxon>
        <taxon>Tuberaceae</taxon>
        <taxon>Tuber</taxon>
    </lineage>
</organism>
<accession>A0A292PWV5</accession>
<evidence type="ECO:0000313" key="3">
    <source>
        <dbReference type="EMBL" id="CUS12039.1"/>
    </source>
</evidence>
<gene>
    <name evidence="3" type="ORF">GSTUAT00003817001</name>
</gene>
<evidence type="ECO:0000313" key="4">
    <source>
        <dbReference type="Proteomes" id="UP001412239"/>
    </source>
</evidence>
<dbReference type="PANTHER" id="PTHR35186">
    <property type="entry name" value="ANK_REP_REGION DOMAIN-CONTAINING PROTEIN"/>
    <property type="match status" value="1"/>
</dbReference>
<keyword evidence="4" id="KW-1185">Reference proteome</keyword>
<dbReference type="Gene3D" id="1.20.120.1020">
    <property type="entry name" value="Prion-inhibition and propagation, HeLo domain"/>
    <property type="match status" value="1"/>
</dbReference>
<dbReference type="Proteomes" id="UP001412239">
    <property type="component" value="Unassembled WGS sequence"/>
</dbReference>
<dbReference type="InterPro" id="IPR056002">
    <property type="entry name" value="DUF7580"/>
</dbReference>
<reference evidence="3" key="1">
    <citation type="submission" date="2015-10" db="EMBL/GenBank/DDBJ databases">
        <authorList>
            <person name="Regsiter A."/>
            <person name="william w."/>
        </authorList>
    </citation>
    <scope>NUCLEOTIDE SEQUENCE</scope>
    <source>
        <strain evidence="3">Montdore</strain>
    </source>
</reference>
<dbReference type="PANTHER" id="PTHR35186:SF4">
    <property type="entry name" value="PRION-INHIBITION AND PROPAGATION HELO DOMAIN-CONTAINING PROTEIN"/>
    <property type="match status" value="1"/>
</dbReference>
<protein>
    <recommendedName>
        <fullName evidence="2">DUF7580 domain-containing protein</fullName>
    </recommendedName>
</protein>
<dbReference type="AlphaFoldDB" id="A0A292PWV5"/>
<feature type="domain" description="DUF7580" evidence="2">
    <location>
        <begin position="429"/>
        <end position="623"/>
    </location>
</feature>